<evidence type="ECO:0000313" key="5">
    <source>
        <dbReference type="Proteomes" id="UP001595916"/>
    </source>
</evidence>
<evidence type="ECO:0000259" key="3">
    <source>
        <dbReference type="Pfam" id="PF00155"/>
    </source>
</evidence>
<sequence>MREKGHGADLVAVARKYGMDKESLKDFSSNVNIFRSEKIREYLKEFDIESLFRYPDIHHTDLRQTLALRYEVNEEEVVVGNGATELIYLIARDPRFQRIGVWQPSFTEYERAIESCGKEAVPLYYNGNFDLDGRYFSALEDLDLVFICNPNNPNGRLKHIGDFANLCKALGVALCVDETFIEFSHREEEYSLLPLIRTHPNLMVLRALTKFYTLAGLRLGYLFTSRDNASSLASLQEPWTVNALASKLVSVVFDRDFISRSKEFYRAETEFVYAKLSQIEGLNVYPTDVNFILFELEKMSAASLKEDLLVNHRLLIRDCSNYRGLGEGFVRVSIKDRSENENLISALCTEVMKGSYGRDLR</sequence>
<dbReference type="RefSeq" id="WP_379787994.1">
    <property type="nucleotide sequence ID" value="NZ_JBHSHL010000015.1"/>
</dbReference>
<name>A0ABV9QJX0_9FIRM</name>
<comment type="caution">
    <text evidence="4">The sequence shown here is derived from an EMBL/GenBank/DDBJ whole genome shotgun (WGS) entry which is preliminary data.</text>
</comment>
<dbReference type="Gene3D" id="3.40.640.10">
    <property type="entry name" value="Type I PLP-dependent aspartate aminotransferase-like (Major domain)"/>
    <property type="match status" value="1"/>
</dbReference>
<comment type="cofactor">
    <cofactor evidence="1">
        <name>pyridoxal 5'-phosphate</name>
        <dbReference type="ChEBI" id="CHEBI:597326"/>
    </cofactor>
</comment>
<dbReference type="PANTHER" id="PTHR42885">
    <property type="entry name" value="HISTIDINOL-PHOSPHATE AMINOTRANSFERASE-RELATED"/>
    <property type="match status" value="1"/>
</dbReference>
<dbReference type="Proteomes" id="UP001595916">
    <property type="component" value="Unassembled WGS sequence"/>
</dbReference>
<proteinExistence type="predicted"/>
<protein>
    <submittedName>
        <fullName evidence="4">Aminotransferase class I/II-fold pyridoxal phosphate-dependent enzyme</fullName>
    </submittedName>
</protein>
<keyword evidence="2" id="KW-0663">Pyridoxal phosphate</keyword>
<gene>
    <name evidence="4" type="ORF">ACFO4R_05245</name>
</gene>
<keyword evidence="4" id="KW-0032">Aminotransferase</keyword>
<accession>A0ABV9QJX0</accession>
<feature type="domain" description="Aminotransferase class I/classII large" evidence="3">
    <location>
        <begin position="27"/>
        <end position="347"/>
    </location>
</feature>
<dbReference type="CDD" id="cd00609">
    <property type="entry name" value="AAT_like"/>
    <property type="match status" value="1"/>
</dbReference>
<dbReference type="Gene3D" id="3.90.1150.10">
    <property type="entry name" value="Aspartate Aminotransferase, domain 1"/>
    <property type="match status" value="1"/>
</dbReference>
<reference evidence="5" key="1">
    <citation type="journal article" date="2019" name="Int. J. Syst. Evol. Microbiol.">
        <title>The Global Catalogue of Microorganisms (GCM) 10K type strain sequencing project: providing services to taxonomists for standard genome sequencing and annotation.</title>
        <authorList>
            <consortium name="The Broad Institute Genomics Platform"/>
            <consortium name="The Broad Institute Genome Sequencing Center for Infectious Disease"/>
            <person name="Wu L."/>
            <person name="Ma J."/>
        </authorList>
    </citation>
    <scope>NUCLEOTIDE SEQUENCE [LARGE SCALE GENOMIC DNA]</scope>
    <source>
        <strain evidence="5">CCUG 46385</strain>
    </source>
</reference>
<keyword evidence="4" id="KW-0808">Transferase</keyword>
<evidence type="ECO:0000313" key="4">
    <source>
        <dbReference type="EMBL" id="MFC4804484.1"/>
    </source>
</evidence>
<dbReference type="InterPro" id="IPR015422">
    <property type="entry name" value="PyrdxlP-dep_Trfase_small"/>
</dbReference>
<evidence type="ECO:0000256" key="2">
    <source>
        <dbReference type="ARBA" id="ARBA00022898"/>
    </source>
</evidence>
<keyword evidence="5" id="KW-1185">Reference proteome</keyword>
<dbReference type="InterPro" id="IPR004839">
    <property type="entry name" value="Aminotransferase_I/II_large"/>
</dbReference>
<dbReference type="InterPro" id="IPR015421">
    <property type="entry name" value="PyrdxlP-dep_Trfase_major"/>
</dbReference>
<dbReference type="Pfam" id="PF00155">
    <property type="entry name" value="Aminotran_1_2"/>
    <property type="match status" value="1"/>
</dbReference>
<dbReference type="PANTHER" id="PTHR42885:SF1">
    <property type="entry name" value="THREONINE-PHOSPHATE DECARBOXYLASE"/>
    <property type="match status" value="1"/>
</dbReference>
<dbReference type="GO" id="GO:0008483">
    <property type="term" value="F:transaminase activity"/>
    <property type="evidence" value="ECO:0007669"/>
    <property type="project" value="UniProtKB-KW"/>
</dbReference>
<dbReference type="InterPro" id="IPR015424">
    <property type="entry name" value="PyrdxlP-dep_Trfase"/>
</dbReference>
<evidence type="ECO:0000256" key="1">
    <source>
        <dbReference type="ARBA" id="ARBA00001933"/>
    </source>
</evidence>
<dbReference type="EMBL" id="JBHSHL010000015">
    <property type="protein sequence ID" value="MFC4804484.1"/>
    <property type="molecule type" value="Genomic_DNA"/>
</dbReference>
<organism evidence="4 5">
    <name type="scientific">Filifactor villosus</name>
    <dbReference type="NCBI Taxonomy" id="29374"/>
    <lineage>
        <taxon>Bacteria</taxon>
        <taxon>Bacillati</taxon>
        <taxon>Bacillota</taxon>
        <taxon>Clostridia</taxon>
        <taxon>Peptostreptococcales</taxon>
        <taxon>Filifactoraceae</taxon>
        <taxon>Filifactor</taxon>
    </lineage>
</organism>
<dbReference type="SUPFAM" id="SSF53383">
    <property type="entry name" value="PLP-dependent transferases"/>
    <property type="match status" value="1"/>
</dbReference>